<dbReference type="AlphaFoldDB" id="A0A178YBD1"/>
<dbReference type="OrthoDB" id="8163917at2"/>
<dbReference type="EMBL" id="LNQB01000073">
    <property type="protein sequence ID" value="OAP44757.1"/>
    <property type="molecule type" value="Genomic_DNA"/>
</dbReference>
<dbReference type="Proteomes" id="UP000078507">
    <property type="component" value="Unassembled WGS sequence"/>
</dbReference>
<keyword evidence="1" id="KW-0732">Signal</keyword>
<reference evidence="2 3" key="1">
    <citation type="submission" date="2015-11" db="EMBL/GenBank/DDBJ databases">
        <title>Ensifer anhuiense sp. nov., an effective nitrogen fixation bacterium with Glycine soja.</title>
        <authorList>
            <person name="Yan H."/>
            <person name="Chen W."/>
        </authorList>
    </citation>
    <scope>NUCLEOTIDE SEQUENCE [LARGE SCALE GENOMIC DNA]</scope>
    <source>
        <strain evidence="2 3">LMG 7837</strain>
    </source>
</reference>
<protein>
    <recommendedName>
        <fullName evidence="4">Lipoprotein</fullName>
    </recommendedName>
</protein>
<sequence>MKGMTTRLLTVAAAGLLIAACQSMTPEERRARDENTCASYGFRRGTDAFAACLQRIDLDRRAERRAFRYSNDPLIWGPYYHPVVIERRVIVRQ</sequence>
<feature type="signal peptide" evidence="1">
    <location>
        <begin position="1"/>
        <end position="19"/>
    </location>
</feature>
<evidence type="ECO:0008006" key="4">
    <source>
        <dbReference type="Google" id="ProtNLM"/>
    </source>
</evidence>
<keyword evidence="3" id="KW-1185">Reference proteome</keyword>
<name>A0A178YBD1_SINSA</name>
<gene>
    <name evidence="2" type="ORF">ATB98_18040</name>
</gene>
<comment type="caution">
    <text evidence="2">The sequence shown here is derived from an EMBL/GenBank/DDBJ whole genome shotgun (WGS) entry which is preliminary data.</text>
</comment>
<organism evidence="2 3">
    <name type="scientific">Sinorhizobium saheli</name>
    <dbReference type="NCBI Taxonomy" id="36856"/>
    <lineage>
        <taxon>Bacteria</taxon>
        <taxon>Pseudomonadati</taxon>
        <taxon>Pseudomonadota</taxon>
        <taxon>Alphaproteobacteria</taxon>
        <taxon>Hyphomicrobiales</taxon>
        <taxon>Rhizobiaceae</taxon>
        <taxon>Sinorhizobium/Ensifer group</taxon>
        <taxon>Sinorhizobium</taxon>
    </lineage>
</organism>
<dbReference type="PROSITE" id="PS51257">
    <property type="entry name" value="PROKAR_LIPOPROTEIN"/>
    <property type="match status" value="1"/>
</dbReference>
<feature type="chain" id="PRO_5008097753" description="Lipoprotein" evidence="1">
    <location>
        <begin position="20"/>
        <end position="93"/>
    </location>
</feature>
<accession>A0A178YBD1</accession>
<evidence type="ECO:0000256" key="1">
    <source>
        <dbReference type="SAM" id="SignalP"/>
    </source>
</evidence>
<evidence type="ECO:0000313" key="2">
    <source>
        <dbReference type="EMBL" id="OAP44757.1"/>
    </source>
</evidence>
<proteinExistence type="predicted"/>
<dbReference type="RefSeq" id="WP_066874872.1">
    <property type="nucleotide sequence ID" value="NZ_LNQB01000073.1"/>
</dbReference>
<evidence type="ECO:0000313" key="3">
    <source>
        <dbReference type="Proteomes" id="UP000078507"/>
    </source>
</evidence>